<dbReference type="EMBL" id="HACA01008284">
    <property type="protein sequence ID" value="CDW25645.1"/>
    <property type="molecule type" value="Transcribed_RNA"/>
</dbReference>
<dbReference type="AlphaFoldDB" id="A0A0K2TIJ2"/>
<accession>A0A0K2TIJ2</accession>
<feature type="non-terminal residue" evidence="2">
    <location>
        <position position="1"/>
    </location>
</feature>
<reference evidence="2" key="1">
    <citation type="submission" date="2014-05" db="EMBL/GenBank/DDBJ databases">
        <authorList>
            <person name="Chronopoulou M."/>
        </authorList>
    </citation>
    <scope>NUCLEOTIDE SEQUENCE</scope>
    <source>
        <tissue evidence="2">Whole organism</tissue>
    </source>
</reference>
<protein>
    <submittedName>
        <fullName evidence="2">Uncharacterized protein</fullName>
    </submittedName>
</protein>
<keyword evidence="1" id="KW-0812">Transmembrane</keyword>
<sequence>ANRLSELGRKEGNHSNNSVSSVVVSVLCMCCRRRCSASLTVFKSIIGIVFFFPLILQL</sequence>
<feature type="transmembrane region" description="Helical" evidence="1">
    <location>
        <begin position="37"/>
        <end position="56"/>
    </location>
</feature>
<name>A0A0K2TIJ2_LEPSM</name>
<proteinExistence type="predicted"/>
<keyword evidence="1" id="KW-1133">Transmembrane helix</keyword>
<evidence type="ECO:0000256" key="1">
    <source>
        <dbReference type="SAM" id="Phobius"/>
    </source>
</evidence>
<evidence type="ECO:0000313" key="2">
    <source>
        <dbReference type="EMBL" id="CDW25645.1"/>
    </source>
</evidence>
<keyword evidence="1" id="KW-0472">Membrane</keyword>
<organism evidence="2">
    <name type="scientific">Lepeophtheirus salmonis</name>
    <name type="common">Salmon louse</name>
    <name type="synonym">Caligus salmonis</name>
    <dbReference type="NCBI Taxonomy" id="72036"/>
    <lineage>
        <taxon>Eukaryota</taxon>
        <taxon>Metazoa</taxon>
        <taxon>Ecdysozoa</taxon>
        <taxon>Arthropoda</taxon>
        <taxon>Crustacea</taxon>
        <taxon>Multicrustacea</taxon>
        <taxon>Hexanauplia</taxon>
        <taxon>Copepoda</taxon>
        <taxon>Siphonostomatoida</taxon>
        <taxon>Caligidae</taxon>
        <taxon>Lepeophtheirus</taxon>
    </lineage>
</organism>